<feature type="domain" description="Secretion system C-terminal sorting" evidence="5">
    <location>
        <begin position="1021"/>
        <end position="1095"/>
    </location>
</feature>
<dbReference type="InterPro" id="IPR026444">
    <property type="entry name" value="Secre_tail"/>
</dbReference>
<name>A0A5B8V7Q5_9BACT</name>
<dbReference type="InterPro" id="IPR025667">
    <property type="entry name" value="SprB_repeat"/>
</dbReference>
<accession>A0A5B8V7Q5</accession>
<reference evidence="7 8" key="1">
    <citation type="journal article" date="2016" name="Int. J. Syst. Evol. Microbiol.">
        <title>Panacibacter ginsenosidivorans gen. nov., sp. nov., with ginsenoside converting activity isolated from soil of a ginseng field.</title>
        <authorList>
            <person name="Siddiqi M.Z."/>
            <person name="Muhammad Shafi S."/>
            <person name="Choi K.D."/>
            <person name="Im W.T."/>
        </authorList>
    </citation>
    <scope>NUCLEOTIDE SEQUENCE [LARGE SCALE GENOMIC DNA]</scope>
    <source>
        <strain evidence="7 8">Gsoil1550</strain>
    </source>
</reference>
<evidence type="ECO:0000313" key="7">
    <source>
        <dbReference type="EMBL" id="QEC66736.1"/>
    </source>
</evidence>
<dbReference type="Proteomes" id="UP000321533">
    <property type="component" value="Chromosome"/>
</dbReference>
<feature type="domain" description="PKD-like" evidence="6">
    <location>
        <begin position="917"/>
        <end position="995"/>
    </location>
</feature>
<keyword evidence="3" id="KW-0732">Signal</keyword>
<dbReference type="SUPFAM" id="SSF51445">
    <property type="entry name" value="(Trans)glycosidases"/>
    <property type="match status" value="1"/>
</dbReference>
<feature type="domain" description="PKD-like" evidence="6">
    <location>
        <begin position="830"/>
        <end position="910"/>
    </location>
</feature>
<sequence length="1098" mass="118668">MKNLYMKALIALCSLCWLSAGAQTDTTHYKYGVWQSFGDAVSATQYPEVQGRLANFRWADMEPNPDQWNWTEFDSEMTSKAKDGLPIIFLVYTKEDAPDWLYSNGVPKVTEKDDLGNVTGYSPYYEDPEYKTYFKRMILRVHQHLETLPDYVRKSIIGVQPCFGSTGDYISYKGNVSSQYALSDADFYALFQEFTMYYYDEYRNTDPKIYILSNPNNSGDQQTYWLMANCPGSWIKTGTLGKGYQLNNETDKAAWLYDILNKPVSGGTFMRARSELIGGATNAPWWNVAPYKNMFTVMGYAIHWGLDWSNQAFEHIDDHNYDDAFTLYNKYAGYKDPATSNNAMCMLKDALDAADGVRFPASQYGTVAMTATRYNNVLAPYISYGAKLEDLNSAMGGEMDNIAAKGTNDVGWKIFPGNYERFLHQINPNETSVGYWNVTSAEPNTVYGRFARGFDLAKGKDALYFDVEDAFLHNAPLDAAYPVAVEITYLDRGTGKWQLFYDAKGNPAKGSIDVTCTNTNKWKKVSVTLSDAYFGNMGANGADLYIKNMGSENVIFTLVELSRSSNGVTGSNLFYSGPLTFDTVCVNSTPAAQQLSISGQLLNSTAVTIGPLQGFSFATTKDGTYSDSLIISGYGAGFSQSVYVKFNPTEARSYTGALPVSGGGASKININISATAINSSPDISSSVINTVSCYNQKDGSIDLKPLGGQGPFTYSWVNNTNNFKSANEDISALIPSTYTVTISAAYNCKLSQSFIITQPDVLVTHVSADPMLCKGSTTNVYVTATGGTMPYTGTGTFVKSSGFYTYTVKDKNGCSDNQGFSAPNGTLTAPAKPGTIQGATADLTGVCVGSYSFSISSVSNATSYLWTAPSKSSIATNGGTKIVLNTVNGFNGGALTVAAVNACGTSNAQSKTLKTRPAKPGGIVGPQTVTPNQKSLVYSTAATSGLTYTWSVPASAKIVSGQNTPKITVNWGSSSGKVKVAAKNDCATSYNTVIDVTVSSSLTNLSTAKSTPTTYDLTASPNPARSITTLSFNADVEYRYSIVIYDMTGKVVVRKSGIAKQGSNSVLVSVASLKDGLYSIAVINNDTNEKITTKLVKG</sequence>
<evidence type="ECO:0000256" key="1">
    <source>
        <dbReference type="ARBA" id="ARBA00022801"/>
    </source>
</evidence>
<dbReference type="InterPro" id="IPR017853">
    <property type="entry name" value="GH"/>
</dbReference>
<dbReference type="Pfam" id="PF13573">
    <property type="entry name" value="SprB"/>
    <property type="match status" value="1"/>
</dbReference>
<dbReference type="GO" id="GO:0005975">
    <property type="term" value="P:carbohydrate metabolic process"/>
    <property type="evidence" value="ECO:0007669"/>
    <property type="project" value="InterPro"/>
</dbReference>
<evidence type="ECO:0000259" key="5">
    <source>
        <dbReference type="Pfam" id="PF18962"/>
    </source>
</evidence>
<evidence type="ECO:0000313" key="8">
    <source>
        <dbReference type="Proteomes" id="UP000321533"/>
    </source>
</evidence>
<dbReference type="GO" id="GO:0004565">
    <property type="term" value="F:beta-galactosidase activity"/>
    <property type="evidence" value="ECO:0007669"/>
    <property type="project" value="InterPro"/>
</dbReference>
<protein>
    <submittedName>
        <fullName evidence="7">T9SS type A sorting domain-containing protein</fullName>
    </submittedName>
</protein>
<evidence type="ECO:0000256" key="2">
    <source>
        <dbReference type="ARBA" id="ARBA00023295"/>
    </source>
</evidence>
<feature type="signal peptide" evidence="3">
    <location>
        <begin position="1"/>
        <end position="22"/>
    </location>
</feature>
<dbReference type="InterPro" id="IPR013529">
    <property type="entry name" value="Glyco_hydro_42_N"/>
</dbReference>
<dbReference type="AlphaFoldDB" id="A0A5B8V7Q5"/>
<evidence type="ECO:0000256" key="3">
    <source>
        <dbReference type="SAM" id="SignalP"/>
    </source>
</evidence>
<dbReference type="Pfam" id="PF02449">
    <property type="entry name" value="Glyco_hydro_42"/>
    <property type="match status" value="1"/>
</dbReference>
<keyword evidence="2" id="KW-0326">Glycosidase</keyword>
<evidence type="ECO:0000259" key="4">
    <source>
        <dbReference type="Pfam" id="PF02449"/>
    </source>
</evidence>
<feature type="chain" id="PRO_5022918991" evidence="3">
    <location>
        <begin position="23"/>
        <end position="1098"/>
    </location>
</feature>
<evidence type="ECO:0000259" key="6">
    <source>
        <dbReference type="Pfam" id="PF19408"/>
    </source>
</evidence>
<dbReference type="EMBL" id="CP042435">
    <property type="protein sequence ID" value="QEC66736.1"/>
    <property type="molecule type" value="Genomic_DNA"/>
</dbReference>
<dbReference type="InterPro" id="IPR045829">
    <property type="entry name" value="PKD_6"/>
</dbReference>
<organism evidence="7 8">
    <name type="scientific">Panacibacter ginsenosidivorans</name>
    <dbReference type="NCBI Taxonomy" id="1813871"/>
    <lineage>
        <taxon>Bacteria</taxon>
        <taxon>Pseudomonadati</taxon>
        <taxon>Bacteroidota</taxon>
        <taxon>Chitinophagia</taxon>
        <taxon>Chitinophagales</taxon>
        <taxon>Chitinophagaceae</taxon>
        <taxon>Panacibacter</taxon>
    </lineage>
</organism>
<gene>
    <name evidence="7" type="ORF">FRZ67_05245</name>
</gene>
<dbReference type="NCBIfam" id="TIGR04183">
    <property type="entry name" value="Por_Secre_tail"/>
    <property type="match status" value="1"/>
</dbReference>
<proteinExistence type="predicted"/>
<keyword evidence="1" id="KW-0378">Hydrolase</keyword>
<dbReference type="KEGG" id="pgin:FRZ67_05245"/>
<dbReference type="Pfam" id="PF18962">
    <property type="entry name" value="Por_Secre_tail"/>
    <property type="match status" value="1"/>
</dbReference>
<dbReference type="Gene3D" id="3.20.20.80">
    <property type="entry name" value="Glycosidases"/>
    <property type="match status" value="1"/>
</dbReference>
<keyword evidence="8" id="KW-1185">Reference proteome</keyword>
<feature type="domain" description="Glycoside hydrolase family 42 N-terminal" evidence="4">
    <location>
        <begin position="52"/>
        <end position="147"/>
    </location>
</feature>
<dbReference type="Pfam" id="PF19408">
    <property type="entry name" value="PKD_6"/>
    <property type="match status" value="2"/>
</dbReference>
<dbReference type="GO" id="GO:0009341">
    <property type="term" value="C:beta-galactosidase complex"/>
    <property type="evidence" value="ECO:0007669"/>
    <property type="project" value="InterPro"/>
</dbReference>